<name>A0A3N4VCV7_9RHOB</name>
<keyword evidence="1" id="KW-0472">Membrane</keyword>
<keyword evidence="3" id="KW-1185">Reference proteome</keyword>
<dbReference type="Pfam" id="PF10617">
    <property type="entry name" value="DUF2474"/>
    <property type="match status" value="1"/>
</dbReference>
<organism evidence="2 3">
    <name type="scientific">Pacificibacter maritimus</name>
    <dbReference type="NCBI Taxonomy" id="762213"/>
    <lineage>
        <taxon>Bacteria</taxon>
        <taxon>Pseudomonadati</taxon>
        <taxon>Pseudomonadota</taxon>
        <taxon>Alphaproteobacteria</taxon>
        <taxon>Rhodobacterales</taxon>
        <taxon>Roseobacteraceae</taxon>
        <taxon>Pacificibacter</taxon>
    </lineage>
</organism>
<keyword evidence="1" id="KW-1133">Transmembrane helix</keyword>
<sequence length="36" mass="4018">MRFAKLKKVIWFVAIWGISVLILGLVAYGIRSVIGV</sequence>
<gene>
    <name evidence="2" type="ORF">EDD53_0806</name>
</gene>
<comment type="caution">
    <text evidence="2">The sequence shown here is derived from an EMBL/GenBank/DDBJ whole genome shotgun (WGS) entry which is preliminary data.</text>
</comment>
<evidence type="ECO:0000313" key="3">
    <source>
        <dbReference type="Proteomes" id="UP000269689"/>
    </source>
</evidence>
<keyword evidence="1" id="KW-0812">Transmembrane</keyword>
<dbReference type="InterPro" id="IPR018895">
    <property type="entry name" value="DUF2474"/>
</dbReference>
<dbReference type="AlphaFoldDB" id="A0A3N4VCV7"/>
<evidence type="ECO:0000313" key="2">
    <source>
        <dbReference type="EMBL" id="RPE71680.1"/>
    </source>
</evidence>
<dbReference type="OrthoDB" id="7907876at2"/>
<evidence type="ECO:0000256" key="1">
    <source>
        <dbReference type="SAM" id="Phobius"/>
    </source>
</evidence>
<reference evidence="2 3" key="1">
    <citation type="submission" date="2018-11" db="EMBL/GenBank/DDBJ databases">
        <title>Genomic Encyclopedia of Type Strains, Phase IV (KMG-IV): sequencing the most valuable type-strain genomes for metagenomic binning, comparative biology and taxonomic classification.</title>
        <authorList>
            <person name="Goeker M."/>
        </authorList>
    </citation>
    <scope>NUCLEOTIDE SEQUENCE [LARGE SCALE GENOMIC DNA]</scope>
    <source>
        <strain evidence="2 3">DSM 104731</strain>
    </source>
</reference>
<protein>
    <submittedName>
        <fullName evidence="2">Uncharacterized protein DUF2474</fullName>
    </submittedName>
</protein>
<accession>A0A3N4VCV7</accession>
<dbReference type="EMBL" id="RKQK01000001">
    <property type="protein sequence ID" value="RPE71680.1"/>
    <property type="molecule type" value="Genomic_DNA"/>
</dbReference>
<feature type="transmembrane region" description="Helical" evidence="1">
    <location>
        <begin position="9"/>
        <end position="30"/>
    </location>
</feature>
<proteinExistence type="predicted"/>
<dbReference type="RefSeq" id="WP_123791875.1">
    <property type="nucleotide sequence ID" value="NZ_RKQK01000001.1"/>
</dbReference>
<dbReference type="Proteomes" id="UP000269689">
    <property type="component" value="Unassembled WGS sequence"/>
</dbReference>